<keyword evidence="1" id="KW-0472">Membrane</keyword>
<feature type="transmembrane region" description="Helical" evidence="1">
    <location>
        <begin position="193"/>
        <end position="214"/>
    </location>
</feature>
<evidence type="ECO:0000256" key="1">
    <source>
        <dbReference type="SAM" id="Phobius"/>
    </source>
</evidence>
<gene>
    <name evidence="2" type="ORF">BXY41_1231</name>
</gene>
<dbReference type="RefSeq" id="WP_104439827.1">
    <property type="nucleotide sequence ID" value="NZ_PTJA01000023.1"/>
</dbReference>
<feature type="transmembrane region" description="Helical" evidence="1">
    <location>
        <begin position="226"/>
        <end position="252"/>
    </location>
</feature>
<dbReference type="Proteomes" id="UP000237749">
    <property type="component" value="Unassembled WGS sequence"/>
</dbReference>
<organism evidence="2 3">
    <name type="scientific">Lacrimispora xylanisolvens</name>
    <dbReference type="NCBI Taxonomy" id="384636"/>
    <lineage>
        <taxon>Bacteria</taxon>
        <taxon>Bacillati</taxon>
        <taxon>Bacillota</taxon>
        <taxon>Clostridia</taxon>
        <taxon>Lachnospirales</taxon>
        <taxon>Lachnospiraceae</taxon>
        <taxon>Lacrimispora</taxon>
    </lineage>
</organism>
<sequence>MNDTLDFNDTQTLIDALYNNEVNTIERFRYSKPQAQIDDLKNCAKAYEEANNLLQMEKQQSGSPDNDNSQVQDIWQAARAGVVFSYETIKNFKLRAEYLSKISDSIKSFEYDPVIRTYKNPYFRNDIIDPNEELYDMINNSIKKWANKTSDVWGNTAAYNKKTYDDFIKDRNFNLEPYVVRNAGKDQLKILSYMRYFGTALIVFTLGIITWQLIEAQDKKQAGAEILVSVGGAFGGGLLGEMGGTLLFGWIMGDLGTVIGGILGGAVGAFAGGIAAECLFDAMMQAFFYTPKLDRLTGNLFSGPIMYELTLPDNMSLSGNLTGSL</sequence>
<accession>A0A2S6HB85</accession>
<reference evidence="2 3" key="1">
    <citation type="submission" date="2018-02" db="EMBL/GenBank/DDBJ databases">
        <title>Genomic Encyclopedia of Archaeal and Bacterial Type Strains, Phase II (KMG-II): from individual species to whole genera.</title>
        <authorList>
            <person name="Goeker M."/>
        </authorList>
    </citation>
    <scope>NUCLEOTIDE SEQUENCE [LARGE SCALE GENOMIC DNA]</scope>
    <source>
        <strain evidence="2 3">DSM 3808</strain>
    </source>
</reference>
<protein>
    <submittedName>
        <fullName evidence="2">Uncharacterized protein</fullName>
    </submittedName>
</protein>
<feature type="transmembrane region" description="Helical" evidence="1">
    <location>
        <begin position="258"/>
        <end position="280"/>
    </location>
</feature>
<comment type="caution">
    <text evidence="2">The sequence shown here is derived from an EMBL/GenBank/DDBJ whole genome shotgun (WGS) entry which is preliminary data.</text>
</comment>
<evidence type="ECO:0000313" key="2">
    <source>
        <dbReference type="EMBL" id="PPK74686.1"/>
    </source>
</evidence>
<keyword evidence="1" id="KW-1133">Transmembrane helix</keyword>
<dbReference type="AlphaFoldDB" id="A0A2S6HB85"/>
<name>A0A2S6HB85_9FIRM</name>
<proteinExistence type="predicted"/>
<evidence type="ECO:0000313" key="3">
    <source>
        <dbReference type="Proteomes" id="UP000237749"/>
    </source>
</evidence>
<dbReference type="EMBL" id="PTJA01000023">
    <property type="protein sequence ID" value="PPK74686.1"/>
    <property type="molecule type" value="Genomic_DNA"/>
</dbReference>
<keyword evidence="3" id="KW-1185">Reference proteome</keyword>
<keyword evidence="1" id="KW-0812">Transmembrane</keyword>